<proteinExistence type="predicted"/>
<sequence>MMKSEKFLPDKTFVIGDFDIEISKRLWADTFKIVTYPTIYGIDSAIDLLLFNGTSQAAERIFKTLLNSNFSTKLSDYFSNCSVEFLRYGTMHIICKTHNSVKNKDSKILFKNILLGLSTFVAEKDEKFLNEFKQGKVPPKLWEDTALIFLQKISSECFAAIDLLLHIREWDSDKRKEFFLEKINNLNYEEKLHWQKMLNEKKDETVENGSEDIDLPKKEISSNIMESILELTVNKDNANKLLKILKNYGRDDIGITSNDVFEVKKDEKISIFNFLRRTSNEVKEPKELKGDKEIIYGKVTYEKLVNALANISLF</sequence>
<reference evidence="2" key="1">
    <citation type="submission" date="2022-11" db="UniProtKB">
        <authorList>
            <consortium name="WormBaseParasite"/>
        </authorList>
    </citation>
    <scope>IDENTIFICATION</scope>
</reference>
<dbReference type="WBParaSite" id="PDA_v2.g18947.t1">
    <property type="protein sequence ID" value="PDA_v2.g18947.t1"/>
    <property type="gene ID" value="PDA_v2.g18947"/>
</dbReference>
<protein>
    <submittedName>
        <fullName evidence="2">Uncharacterized protein</fullName>
    </submittedName>
</protein>
<accession>A0A914PKK5</accession>
<dbReference type="Proteomes" id="UP000887578">
    <property type="component" value="Unplaced"/>
</dbReference>
<dbReference type="AlphaFoldDB" id="A0A914PKK5"/>
<evidence type="ECO:0000313" key="2">
    <source>
        <dbReference type="WBParaSite" id="PDA_v2.g18947.t1"/>
    </source>
</evidence>
<keyword evidence="1" id="KW-1185">Reference proteome</keyword>
<organism evidence="1 2">
    <name type="scientific">Panagrolaimus davidi</name>
    <dbReference type="NCBI Taxonomy" id="227884"/>
    <lineage>
        <taxon>Eukaryota</taxon>
        <taxon>Metazoa</taxon>
        <taxon>Ecdysozoa</taxon>
        <taxon>Nematoda</taxon>
        <taxon>Chromadorea</taxon>
        <taxon>Rhabditida</taxon>
        <taxon>Tylenchina</taxon>
        <taxon>Panagrolaimomorpha</taxon>
        <taxon>Panagrolaimoidea</taxon>
        <taxon>Panagrolaimidae</taxon>
        <taxon>Panagrolaimus</taxon>
    </lineage>
</organism>
<name>A0A914PKK5_9BILA</name>
<evidence type="ECO:0000313" key="1">
    <source>
        <dbReference type="Proteomes" id="UP000887578"/>
    </source>
</evidence>